<dbReference type="Gene3D" id="3.10.450.50">
    <property type="match status" value="1"/>
</dbReference>
<proteinExistence type="predicted"/>
<evidence type="ECO:0000313" key="2">
    <source>
        <dbReference type="EMBL" id="MDM5271702.1"/>
    </source>
</evidence>
<evidence type="ECO:0000313" key="3">
    <source>
        <dbReference type="Proteomes" id="UP001169069"/>
    </source>
</evidence>
<keyword evidence="1" id="KW-0732">Signal</keyword>
<dbReference type="Proteomes" id="UP001169069">
    <property type="component" value="Unassembled WGS sequence"/>
</dbReference>
<reference evidence="2" key="1">
    <citation type="submission" date="2023-01" db="EMBL/GenBank/DDBJ databases">
        <title>Sulfurovum sp. zt1-1 genome assembly.</title>
        <authorList>
            <person name="Wang J."/>
        </authorList>
    </citation>
    <scope>NUCLEOTIDE SEQUENCE</scope>
    <source>
        <strain evidence="2">Zt1-1</strain>
    </source>
</reference>
<name>A0ABT7QY31_9BACT</name>
<evidence type="ECO:0000256" key="1">
    <source>
        <dbReference type="SAM" id="SignalP"/>
    </source>
</evidence>
<organism evidence="2 3">
    <name type="scientific">Sulfurovum zhangzhouensis</name>
    <dbReference type="NCBI Taxonomy" id="3019067"/>
    <lineage>
        <taxon>Bacteria</taxon>
        <taxon>Pseudomonadati</taxon>
        <taxon>Campylobacterota</taxon>
        <taxon>Epsilonproteobacteria</taxon>
        <taxon>Campylobacterales</taxon>
        <taxon>Sulfurovaceae</taxon>
        <taxon>Sulfurovum</taxon>
    </lineage>
</organism>
<dbReference type="InterPro" id="IPR032710">
    <property type="entry name" value="NTF2-like_dom_sf"/>
</dbReference>
<dbReference type="PANTHER" id="PTHR38436">
    <property type="entry name" value="POLYKETIDE CYCLASE SNOAL-LIKE DOMAIN"/>
    <property type="match status" value="1"/>
</dbReference>
<dbReference type="SUPFAM" id="SSF54427">
    <property type="entry name" value="NTF2-like"/>
    <property type="match status" value="1"/>
</dbReference>
<dbReference type="RefSeq" id="WP_289413398.1">
    <property type="nucleotide sequence ID" value="NZ_JAQIBD010000002.1"/>
</dbReference>
<dbReference type="EMBL" id="JAQIBD010000002">
    <property type="protein sequence ID" value="MDM5271702.1"/>
    <property type="molecule type" value="Genomic_DNA"/>
</dbReference>
<dbReference type="InterPro" id="IPR009959">
    <property type="entry name" value="Cyclase_SnoaL-like"/>
</dbReference>
<dbReference type="Pfam" id="PF07366">
    <property type="entry name" value="SnoaL"/>
    <property type="match status" value="1"/>
</dbReference>
<feature type="chain" id="PRO_5047373967" evidence="1">
    <location>
        <begin position="27"/>
        <end position="203"/>
    </location>
</feature>
<protein>
    <submittedName>
        <fullName evidence="2">Ester cyclase</fullName>
    </submittedName>
</protein>
<dbReference type="PANTHER" id="PTHR38436:SF1">
    <property type="entry name" value="ESTER CYCLASE"/>
    <property type="match status" value="1"/>
</dbReference>
<gene>
    <name evidence="2" type="ORF">PGH07_05905</name>
</gene>
<comment type="caution">
    <text evidence="2">The sequence shown here is derived from an EMBL/GenBank/DDBJ whole genome shotgun (WGS) entry which is preliminary data.</text>
</comment>
<accession>A0ABT7QY31</accession>
<feature type="signal peptide" evidence="1">
    <location>
        <begin position="1"/>
        <end position="26"/>
    </location>
</feature>
<sequence>MTTQKRIQHILALAVVCIGVTLVAWAEETETPENFKLTKCEDKAEVLAEKLKSFTDDEALQKQRIATFDELDFDFYSNQKWDKFNHSHADNIKVYYPDGSTTTGLFPQHIDMLTPLFVFAPDTKIKEHPIAFGRGEWTCVVGELEGTFSAPMPIGNGKTLPPTGKKFKLRMATIGKWGADGKMTEEYLFWDNQSLLKQIGLAE</sequence>
<keyword evidence="3" id="KW-1185">Reference proteome</keyword>